<dbReference type="Pfam" id="PF06022">
    <property type="entry name" value="Cir_Bir_Yir"/>
    <property type="match status" value="1"/>
</dbReference>
<protein>
    <recommendedName>
        <fullName evidence="3">CIR protein PIR protein</fullName>
    </recommendedName>
</protein>
<organism evidence="1 2">
    <name type="scientific">Plasmodium vinckei vinckei</name>
    <dbReference type="NCBI Taxonomy" id="54757"/>
    <lineage>
        <taxon>Eukaryota</taxon>
        <taxon>Sar</taxon>
        <taxon>Alveolata</taxon>
        <taxon>Apicomplexa</taxon>
        <taxon>Aconoidasida</taxon>
        <taxon>Haemosporida</taxon>
        <taxon>Plasmodiidae</taxon>
        <taxon>Plasmodium</taxon>
        <taxon>Plasmodium (Vinckeia)</taxon>
    </lineage>
</organism>
<name>A0A081I9N1_PLAVN</name>
<proteinExistence type="predicted"/>
<evidence type="ECO:0008006" key="3">
    <source>
        <dbReference type="Google" id="ProtNLM"/>
    </source>
</evidence>
<evidence type="ECO:0000313" key="1">
    <source>
        <dbReference type="EMBL" id="KEG00389.1"/>
    </source>
</evidence>
<dbReference type="InterPro" id="IPR006477">
    <property type="entry name" value="Yir_bir_cir"/>
</dbReference>
<evidence type="ECO:0000313" key="2">
    <source>
        <dbReference type="Proteomes" id="UP000030681"/>
    </source>
</evidence>
<reference evidence="1 2" key="1">
    <citation type="submission" date="2013-02" db="EMBL/GenBank/DDBJ databases">
        <title>The Genome Sequence of Plasmodium vinckei vinckei.</title>
        <authorList>
            <consortium name="The Broad Institute Genome Sequencing Platform"/>
            <consortium name="The Broad Institute Genome Sequencing Center for Infectious Disease"/>
            <person name="Neafsey D."/>
            <person name="Cheeseman I."/>
            <person name="Volkman S."/>
            <person name="Adams J."/>
            <person name="Walker B."/>
            <person name="Young S.K."/>
            <person name="Zeng Q."/>
            <person name="Gargeya S."/>
            <person name="Fitzgerald M."/>
            <person name="Haas B."/>
            <person name="Abouelleil A."/>
            <person name="Alvarado L."/>
            <person name="Arachchi H.M."/>
            <person name="Berlin A.M."/>
            <person name="Chapman S.B."/>
            <person name="Dewar J."/>
            <person name="Goldberg J."/>
            <person name="Griggs A."/>
            <person name="Gujja S."/>
            <person name="Hansen M."/>
            <person name="Howarth C."/>
            <person name="Imamovic A."/>
            <person name="Larimer J."/>
            <person name="McCowan C."/>
            <person name="Murphy C."/>
            <person name="Neiman D."/>
            <person name="Pearson M."/>
            <person name="Priest M."/>
            <person name="Roberts A."/>
            <person name="Saif S."/>
            <person name="Shea T."/>
            <person name="Sisk P."/>
            <person name="Sykes S."/>
            <person name="Wortman J."/>
            <person name="Nusbaum C."/>
            <person name="Birren B."/>
        </authorList>
    </citation>
    <scope>NUCLEOTIDE SEQUENCE [LARGE SCALE GENOMIC DNA]</scope>
    <source>
        <strain evidence="2">vinckei</strain>
    </source>
</reference>
<gene>
    <name evidence="1" type="ORF">YYE_04900</name>
</gene>
<sequence>MAQSNFNIMDLCRDIYTIDEYFYVTDEGHFRVDTKYVELIDEYCHYENKSGNYNCDDYFQWASCSFIYLLKNFKKYGLEYDKFAEYAILWLSYKLNKKTNNQFTNLNEFYTKYIENNKCYNDKINVDDNMTYKAIIDTKKDLMDMNINEISKFNGLFSILFYLYYLFHGERLNCETNLKLANNFADIFEDLIKDPNNIKGTLYTQILSTLSDDYNILINKYCNKCTNFKSLPELNPQKIPVGKSEQPTALSPEATPSSSSILNTVIPGLSTFAIPVFLGVAYKYSLFGIDKVFQRQYIRKQLNKIKKKMKLNI</sequence>
<dbReference type="EMBL" id="KL446957">
    <property type="protein sequence ID" value="KEG00389.1"/>
    <property type="molecule type" value="Genomic_DNA"/>
</dbReference>
<dbReference type="NCBIfam" id="TIGR01590">
    <property type="entry name" value="yir-bir-cir_Pla"/>
    <property type="match status" value="1"/>
</dbReference>
<dbReference type="Proteomes" id="UP000030681">
    <property type="component" value="Unassembled WGS sequence"/>
</dbReference>
<dbReference type="AlphaFoldDB" id="A0A081I9N1"/>
<accession>A0A081I9N1</accession>